<comment type="caution">
    <text evidence="1">The sequence shown here is derived from an EMBL/GenBank/DDBJ whole genome shotgun (WGS) entry which is preliminary data.</text>
</comment>
<gene>
    <name evidence="1" type="ORF">DPMN_096133</name>
</gene>
<protein>
    <submittedName>
        <fullName evidence="1">Uncharacterized protein</fullName>
    </submittedName>
</protein>
<reference evidence="1" key="1">
    <citation type="journal article" date="2019" name="bioRxiv">
        <title>The Genome of the Zebra Mussel, Dreissena polymorpha: A Resource for Invasive Species Research.</title>
        <authorList>
            <person name="McCartney M.A."/>
            <person name="Auch B."/>
            <person name="Kono T."/>
            <person name="Mallez S."/>
            <person name="Zhang Y."/>
            <person name="Obille A."/>
            <person name="Becker A."/>
            <person name="Abrahante J.E."/>
            <person name="Garbe J."/>
            <person name="Badalamenti J.P."/>
            <person name="Herman A."/>
            <person name="Mangelson H."/>
            <person name="Liachko I."/>
            <person name="Sullivan S."/>
            <person name="Sone E.D."/>
            <person name="Koren S."/>
            <person name="Silverstein K.A.T."/>
            <person name="Beckman K.B."/>
            <person name="Gohl D.M."/>
        </authorList>
    </citation>
    <scope>NUCLEOTIDE SEQUENCE</scope>
    <source>
        <strain evidence="1">Duluth1</strain>
        <tissue evidence="1">Whole animal</tissue>
    </source>
</reference>
<dbReference type="EMBL" id="JAIWYP010000003">
    <property type="protein sequence ID" value="KAH3853603.1"/>
    <property type="molecule type" value="Genomic_DNA"/>
</dbReference>
<name>A0A9D4R475_DREPO</name>
<reference evidence="1" key="2">
    <citation type="submission" date="2020-11" db="EMBL/GenBank/DDBJ databases">
        <authorList>
            <person name="McCartney M.A."/>
            <person name="Auch B."/>
            <person name="Kono T."/>
            <person name="Mallez S."/>
            <person name="Becker A."/>
            <person name="Gohl D.M."/>
            <person name="Silverstein K.A.T."/>
            <person name="Koren S."/>
            <person name="Bechman K.B."/>
            <person name="Herman A."/>
            <person name="Abrahante J.E."/>
            <person name="Garbe J."/>
        </authorList>
    </citation>
    <scope>NUCLEOTIDE SEQUENCE</scope>
    <source>
        <strain evidence="1">Duluth1</strain>
        <tissue evidence="1">Whole animal</tissue>
    </source>
</reference>
<evidence type="ECO:0000313" key="1">
    <source>
        <dbReference type="EMBL" id="KAH3853603.1"/>
    </source>
</evidence>
<dbReference type="Proteomes" id="UP000828390">
    <property type="component" value="Unassembled WGS sequence"/>
</dbReference>
<organism evidence="1 2">
    <name type="scientific">Dreissena polymorpha</name>
    <name type="common">Zebra mussel</name>
    <name type="synonym">Mytilus polymorpha</name>
    <dbReference type="NCBI Taxonomy" id="45954"/>
    <lineage>
        <taxon>Eukaryota</taxon>
        <taxon>Metazoa</taxon>
        <taxon>Spiralia</taxon>
        <taxon>Lophotrochozoa</taxon>
        <taxon>Mollusca</taxon>
        <taxon>Bivalvia</taxon>
        <taxon>Autobranchia</taxon>
        <taxon>Heteroconchia</taxon>
        <taxon>Euheterodonta</taxon>
        <taxon>Imparidentia</taxon>
        <taxon>Neoheterodontei</taxon>
        <taxon>Myida</taxon>
        <taxon>Dreissenoidea</taxon>
        <taxon>Dreissenidae</taxon>
        <taxon>Dreissena</taxon>
    </lineage>
</organism>
<dbReference type="AlphaFoldDB" id="A0A9D4R475"/>
<evidence type="ECO:0000313" key="2">
    <source>
        <dbReference type="Proteomes" id="UP000828390"/>
    </source>
</evidence>
<sequence length="57" mass="6309">MPVEEKRVIYLEATDKASVRRKRTEFIDSLNTSKHPPSVVSIGTGIIAPQSANVNQE</sequence>
<proteinExistence type="predicted"/>
<keyword evidence="2" id="KW-1185">Reference proteome</keyword>
<accession>A0A9D4R475</accession>